<evidence type="ECO:0000256" key="3">
    <source>
        <dbReference type="ARBA" id="ARBA00012973"/>
    </source>
</evidence>
<dbReference type="FunFam" id="1.10.238.260:FF:000001">
    <property type="entry name" value="2-isopropylmalate synthase"/>
    <property type="match status" value="1"/>
</dbReference>
<dbReference type="HAMAP" id="MF_01025">
    <property type="entry name" value="LeuA_type1"/>
    <property type="match status" value="1"/>
</dbReference>
<dbReference type="GO" id="GO:0003852">
    <property type="term" value="F:2-isopropylmalate synthase activity"/>
    <property type="evidence" value="ECO:0007669"/>
    <property type="project" value="UniProtKB-EC"/>
</dbReference>
<feature type="domain" description="Pyruvate carboxyltransferase" evidence="9">
    <location>
        <begin position="81"/>
        <end position="345"/>
    </location>
</feature>
<dbReference type="Proteomes" id="UP001157974">
    <property type="component" value="Unassembled WGS sequence"/>
</dbReference>
<dbReference type="NCBIfam" id="NF002086">
    <property type="entry name" value="PRK00915.1-3"/>
    <property type="match status" value="1"/>
</dbReference>
<keyword evidence="11" id="KW-1185">Reference proteome</keyword>
<evidence type="ECO:0000256" key="5">
    <source>
        <dbReference type="ARBA" id="ARBA00022605"/>
    </source>
</evidence>
<dbReference type="InterPro" id="IPR000891">
    <property type="entry name" value="PYR_CT"/>
</dbReference>
<accession>A0AAV8UQL4</accession>
<evidence type="ECO:0000256" key="7">
    <source>
        <dbReference type="ARBA" id="ARBA00022723"/>
    </source>
</evidence>
<dbReference type="InterPro" id="IPR054691">
    <property type="entry name" value="LeuA/HCS_post-cat"/>
</dbReference>
<evidence type="ECO:0000256" key="2">
    <source>
        <dbReference type="ARBA" id="ARBA00009396"/>
    </source>
</evidence>
<dbReference type="PROSITE" id="PS50991">
    <property type="entry name" value="PYR_CT"/>
    <property type="match status" value="1"/>
</dbReference>
<dbReference type="PROSITE" id="PS00816">
    <property type="entry name" value="AIPM_HOMOCIT_SYNTH_2"/>
    <property type="match status" value="1"/>
</dbReference>
<evidence type="ECO:0000259" key="9">
    <source>
        <dbReference type="PROSITE" id="PS50991"/>
    </source>
</evidence>
<keyword evidence="4" id="KW-0432">Leucine biosynthesis</keyword>
<dbReference type="PANTHER" id="PTHR10277">
    <property type="entry name" value="HOMOCITRATE SYNTHASE-RELATED"/>
    <property type="match status" value="1"/>
</dbReference>
<dbReference type="InterPro" id="IPR013785">
    <property type="entry name" value="Aldolase_TIM"/>
</dbReference>
<dbReference type="GO" id="GO:0009098">
    <property type="term" value="P:L-leucine biosynthetic process"/>
    <property type="evidence" value="ECO:0007669"/>
    <property type="project" value="UniProtKB-KW"/>
</dbReference>
<dbReference type="EMBL" id="JAMWBK010000006">
    <property type="protein sequence ID" value="KAJ8904299.1"/>
    <property type="molecule type" value="Genomic_DNA"/>
</dbReference>
<evidence type="ECO:0000313" key="11">
    <source>
        <dbReference type="Proteomes" id="UP001157974"/>
    </source>
</evidence>
<sequence length="610" mass="66134">MSSTQGFVLSGVAQQSLRQSTFGGSDVCRPGRPLNIALKRATGVRMTTTQPQVDLEKKHPVLVAPVPTKHDLATGRDPARVKIFDTTLRDGEQSPGASLTGEEKLILAKQLAKLGVDIIEAGFPIASVGDFEAVKTIAQTVGCRDDPPIICGLSRARKPDIDRCWEAVKHASFPRIHTFIATSDLHMEYKLKKTPAEVLEATTEMVSHARSLCEDVEFSAEDATRSDPEFLYEVYSRAIAAGATTLNVPDTVGYTTPDEYGALIRGIRENVEGIENLTISLHGHNDLGLAVANFLSGVENGARQVETTINGIGERAGNAAMEEIVMALQVRRQYYASKLHLAQNSFLTNINHREIYNSSRMVSNMTGMSVQPNKAIVGANAFAHESGIHQDGILKNRLTYEIMDAKSIGHGDNSLVLGKLSGRAAFRARLTEMGYDISDEELNKAFIRFKELADKKKEVTDWDLESIISDEVKQLDTPDVKLVRVQVQCGEPLVPTATVTLDVNGVETTASSVGTGPVDAAFQGVQKICFEEGSITLLEYKVNSVTKGIDALGEVMVQLKDHTTGKTVNGSSANTDVVVASTTAYVQALNRVLKIRTSNGVGHPQKFVEE</sequence>
<dbReference type="InterPro" id="IPR013709">
    <property type="entry name" value="2-isopropylmalate_synth_dimer"/>
</dbReference>
<dbReference type="AlphaFoldDB" id="A0AAV8UQL4"/>
<dbReference type="Gene3D" id="1.10.238.260">
    <property type="match status" value="1"/>
</dbReference>
<name>A0AAV8UQL4_9RHOD</name>
<evidence type="ECO:0000256" key="6">
    <source>
        <dbReference type="ARBA" id="ARBA00022679"/>
    </source>
</evidence>
<dbReference type="GO" id="GO:0046872">
    <property type="term" value="F:metal ion binding"/>
    <property type="evidence" value="ECO:0007669"/>
    <property type="project" value="UniProtKB-KW"/>
</dbReference>
<reference evidence="10 11" key="1">
    <citation type="journal article" date="2023" name="Nat. Commun.">
        <title>Origin of minicircular mitochondrial genomes in red algae.</title>
        <authorList>
            <person name="Lee Y."/>
            <person name="Cho C.H."/>
            <person name="Lee Y.M."/>
            <person name="Park S.I."/>
            <person name="Yang J.H."/>
            <person name="West J.A."/>
            <person name="Bhattacharya D."/>
            <person name="Yoon H.S."/>
        </authorList>
    </citation>
    <scope>NUCLEOTIDE SEQUENCE [LARGE SCALE GENOMIC DNA]</scope>
    <source>
        <strain evidence="10 11">CCMP1338</strain>
        <tissue evidence="10">Whole cell</tissue>
    </source>
</reference>
<evidence type="ECO:0000256" key="4">
    <source>
        <dbReference type="ARBA" id="ARBA00022430"/>
    </source>
</evidence>
<dbReference type="InterPro" id="IPR050073">
    <property type="entry name" value="2-IPM_HCS-like"/>
</dbReference>
<dbReference type="EC" id="2.3.3.13" evidence="3"/>
<dbReference type="CDD" id="cd07940">
    <property type="entry name" value="DRE_TIM_IPMS"/>
    <property type="match status" value="1"/>
</dbReference>
<dbReference type="NCBIfam" id="NF002085">
    <property type="entry name" value="PRK00915.1-2"/>
    <property type="match status" value="1"/>
</dbReference>
<dbReference type="SMART" id="SM00917">
    <property type="entry name" value="LeuA_dimer"/>
    <property type="match status" value="1"/>
</dbReference>
<dbReference type="Pfam" id="PF08502">
    <property type="entry name" value="LeuA_dimer"/>
    <property type="match status" value="1"/>
</dbReference>
<comment type="similarity">
    <text evidence="2">Belongs to the alpha-IPM synthase/homocitrate synthase family. LeuA type 1 subfamily.</text>
</comment>
<evidence type="ECO:0000313" key="10">
    <source>
        <dbReference type="EMBL" id="KAJ8904299.1"/>
    </source>
</evidence>
<proteinExistence type="inferred from homology"/>
<dbReference type="InterPro" id="IPR036230">
    <property type="entry name" value="LeuA_allosteric_dom_sf"/>
</dbReference>
<dbReference type="Gene3D" id="3.20.20.70">
    <property type="entry name" value="Aldolase class I"/>
    <property type="match status" value="1"/>
</dbReference>
<dbReference type="Gene3D" id="3.30.160.270">
    <property type="match status" value="1"/>
</dbReference>
<keyword evidence="8" id="KW-0100">Branched-chain amino acid biosynthesis</keyword>
<keyword evidence="6" id="KW-0808">Transferase</keyword>
<comment type="pathway">
    <text evidence="1">Amino-acid biosynthesis; L-leucine biosynthesis; L-leucine from 3-methyl-2-oxobutanoate: step 1/4.</text>
</comment>
<comment type="caution">
    <text evidence="10">The sequence shown here is derived from an EMBL/GenBank/DDBJ whole genome shotgun (WGS) entry which is preliminary data.</text>
</comment>
<dbReference type="Pfam" id="PF00682">
    <property type="entry name" value="HMGL-like"/>
    <property type="match status" value="1"/>
</dbReference>
<dbReference type="SUPFAM" id="SSF51569">
    <property type="entry name" value="Aldolase"/>
    <property type="match status" value="1"/>
</dbReference>
<dbReference type="SUPFAM" id="SSF110921">
    <property type="entry name" value="2-isopropylmalate synthase LeuA, allosteric (dimerisation) domain"/>
    <property type="match status" value="1"/>
</dbReference>
<dbReference type="Pfam" id="PF22617">
    <property type="entry name" value="HCS_D2"/>
    <property type="match status" value="1"/>
</dbReference>
<dbReference type="FunFam" id="3.20.20.70:FF:000010">
    <property type="entry name" value="2-isopropylmalate synthase"/>
    <property type="match status" value="1"/>
</dbReference>
<keyword evidence="7" id="KW-0479">Metal-binding</keyword>
<dbReference type="InterPro" id="IPR005671">
    <property type="entry name" value="LeuA_bact_synth"/>
</dbReference>
<evidence type="ECO:0000256" key="1">
    <source>
        <dbReference type="ARBA" id="ARBA00004689"/>
    </source>
</evidence>
<dbReference type="GO" id="GO:0010177">
    <property type="term" value="F:methylthioalkylmalate synthase activity"/>
    <property type="evidence" value="ECO:0007669"/>
    <property type="project" value="UniProtKB-ARBA"/>
</dbReference>
<dbReference type="InterPro" id="IPR002034">
    <property type="entry name" value="AIPM/Hcit_synth_CS"/>
</dbReference>
<evidence type="ECO:0000256" key="8">
    <source>
        <dbReference type="ARBA" id="ARBA00023304"/>
    </source>
</evidence>
<keyword evidence="5" id="KW-0028">Amino-acid biosynthesis</keyword>
<dbReference type="NCBIfam" id="TIGR00973">
    <property type="entry name" value="leuA_bact"/>
    <property type="match status" value="1"/>
</dbReference>
<organism evidence="10 11">
    <name type="scientific">Rhodosorus marinus</name>
    <dbReference type="NCBI Taxonomy" id="101924"/>
    <lineage>
        <taxon>Eukaryota</taxon>
        <taxon>Rhodophyta</taxon>
        <taxon>Stylonematophyceae</taxon>
        <taxon>Stylonematales</taxon>
        <taxon>Stylonemataceae</taxon>
        <taxon>Rhodosorus</taxon>
    </lineage>
</organism>
<protein>
    <recommendedName>
        <fullName evidence="3">2-isopropylmalate synthase</fullName>
        <ecNumber evidence="3">2.3.3.13</ecNumber>
    </recommendedName>
</protein>
<dbReference type="PANTHER" id="PTHR10277:SF9">
    <property type="entry name" value="2-ISOPROPYLMALATE SYNTHASE 1, CHLOROPLASTIC-RELATED"/>
    <property type="match status" value="1"/>
</dbReference>
<dbReference type="PROSITE" id="PS00815">
    <property type="entry name" value="AIPM_HOMOCIT_SYNTH_1"/>
    <property type="match status" value="1"/>
</dbReference>
<gene>
    <name evidence="10" type="ORF">NDN08_000820</name>
</gene>